<reference evidence="1 2" key="2">
    <citation type="submission" date="2018-11" db="EMBL/GenBank/DDBJ databases">
        <authorList>
            <consortium name="Pathogen Informatics"/>
        </authorList>
    </citation>
    <scope>NUCLEOTIDE SEQUENCE [LARGE SCALE GENOMIC DNA]</scope>
</reference>
<evidence type="ECO:0000313" key="2">
    <source>
        <dbReference type="Proteomes" id="UP000050794"/>
    </source>
</evidence>
<dbReference type="Proteomes" id="UP000050794">
    <property type="component" value="Unassembled WGS sequence"/>
</dbReference>
<keyword evidence="2" id="KW-1185">Reference proteome</keyword>
<organism evidence="2 3">
    <name type="scientific">Toxocara canis</name>
    <name type="common">Canine roundworm</name>
    <dbReference type="NCBI Taxonomy" id="6265"/>
    <lineage>
        <taxon>Eukaryota</taxon>
        <taxon>Metazoa</taxon>
        <taxon>Ecdysozoa</taxon>
        <taxon>Nematoda</taxon>
        <taxon>Chromadorea</taxon>
        <taxon>Rhabditida</taxon>
        <taxon>Spirurina</taxon>
        <taxon>Ascaridomorpha</taxon>
        <taxon>Ascaridoidea</taxon>
        <taxon>Toxocaridae</taxon>
        <taxon>Toxocara</taxon>
    </lineage>
</organism>
<dbReference type="WBParaSite" id="TCNE_0001927501-mRNA-1">
    <property type="protein sequence ID" value="TCNE_0001927501-mRNA-1"/>
    <property type="gene ID" value="TCNE_0001927501"/>
</dbReference>
<proteinExistence type="predicted"/>
<evidence type="ECO:0000313" key="1">
    <source>
        <dbReference type="EMBL" id="VDM50592.1"/>
    </source>
</evidence>
<dbReference type="EMBL" id="UYWY01026647">
    <property type="protein sequence ID" value="VDM50592.1"/>
    <property type="molecule type" value="Genomic_DNA"/>
</dbReference>
<accession>A0A183VEV1</accession>
<gene>
    <name evidence="1" type="ORF">TCNE_LOCUS19271</name>
</gene>
<name>A0A183VEV1_TOXCA</name>
<evidence type="ECO:0000313" key="3">
    <source>
        <dbReference type="WBParaSite" id="TCNE_0001927501-mRNA-1"/>
    </source>
</evidence>
<protein>
    <submittedName>
        <fullName evidence="3">Amine oxidase</fullName>
    </submittedName>
</protein>
<sequence length="131" mass="14391">MRQRVVLQYDQNGTKRSMPLRFTGAIAFHYHAFAFQADSKYPEIIGFDREFDDTRSIEVCKNLASGEAASSYLTSKCHFPPASPYVSAIRLGMVLGEASHTDGMRVEQATLEWAAPQWEGVTIGASATGGL</sequence>
<dbReference type="AlphaFoldDB" id="A0A183VEV1"/>
<reference evidence="3" key="1">
    <citation type="submission" date="2016-06" db="UniProtKB">
        <authorList>
            <consortium name="WormBaseParasite"/>
        </authorList>
    </citation>
    <scope>IDENTIFICATION</scope>
</reference>